<dbReference type="PANTHER" id="PTHR41771:SF1">
    <property type="entry name" value="MEMBRANE PROTEIN"/>
    <property type="match status" value="1"/>
</dbReference>
<dbReference type="PIRSF" id="PIRSF031503">
    <property type="entry name" value="UCP031503_mp"/>
    <property type="match status" value="1"/>
</dbReference>
<organism evidence="2 3">
    <name type="scientific">Blautia obeum</name>
    <dbReference type="NCBI Taxonomy" id="40520"/>
    <lineage>
        <taxon>Bacteria</taxon>
        <taxon>Bacillati</taxon>
        <taxon>Bacillota</taxon>
        <taxon>Clostridia</taxon>
        <taxon>Lachnospirales</taxon>
        <taxon>Lachnospiraceae</taxon>
        <taxon>Blautia</taxon>
    </lineage>
</organism>
<dbReference type="Proteomes" id="UP000409147">
    <property type="component" value="Unassembled WGS sequence"/>
</dbReference>
<gene>
    <name evidence="2" type="ORF">ROSSTS7063_02413</name>
</gene>
<feature type="transmembrane region" description="Helical" evidence="1">
    <location>
        <begin position="122"/>
        <end position="143"/>
    </location>
</feature>
<feature type="transmembrane region" description="Helical" evidence="1">
    <location>
        <begin position="76"/>
        <end position="95"/>
    </location>
</feature>
<feature type="transmembrane region" description="Helical" evidence="1">
    <location>
        <begin position="179"/>
        <end position="202"/>
    </location>
</feature>
<dbReference type="InterPro" id="IPR014564">
    <property type="entry name" value="UCP031503_TM"/>
</dbReference>
<dbReference type="AlphaFoldDB" id="A0A564U6V2"/>
<keyword evidence="1" id="KW-0812">Transmembrane</keyword>
<dbReference type="InterPro" id="IPR012507">
    <property type="entry name" value="YibE_F"/>
</dbReference>
<evidence type="ECO:0000313" key="3">
    <source>
        <dbReference type="Proteomes" id="UP000409147"/>
    </source>
</evidence>
<dbReference type="PANTHER" id="PTHR41771">
    <property type="entry name" value="MEMBRANE PROTEIN-RELATED"/>
    <property type="match status" value="1"/>
</dbReference>
<proteinExistence type="predicted"/>
<accession>A0A564U6V2</accession>
<feature type="transmembrane region" description="Helical" evidence="1">
    <location>
        <begin position="31"/>
        <end position="64"/>
    </location>
</feature>
<dbReference type="RefSeq" id="WP_144369360.1">
    <property type="nucleotide sequence ID" value="NZ_CABHNB010000036.1"/>
</dbReference>
<sequence length="260" mass="28793">MIIFLALVLFFLMIIIGGDRGAVSIMALAGNIIILFFSVILMSAGFPALFLILAAGAGVCYNSLFYQNGNNAKTRSAFLATLFVMLILFIPIYFITWRAGSYGLNELQISEDDFMYYYNTDISINMLHVAVLVSVFNTLGAVIDTALSVTSSVYEVWTHKNSLTEKELTSSGYQVGKEIIGTTVNTLLFAYFGGSILLFSYVQTQKYDLEIILNSRFLFQDVAIMLSGAIACLVTVPVSIKCIIWQIRHIGLEENKSEIL</sequence>
<reference evidence="2 3" key="1">
    <citation type="submission" date="2019-07" db="EMBL/GenBank/DDBJ databases">
        <authorList>
            <person name="Hibberd C M."/>
            <person name="Gehrig L. J."/>
            <person name="Chang H.-W."/>
            <person name="Venkatesh S."/>
        </authorList>
    </citation>
    <scope>NUCLEOTIDE SEQUENCE [LARGE SCALE GENOMIC DNA]</scope>
    <source>
        <strain evidence="2">Ruminococcus_obeum_SSTS_Bg7063</strain>
    </source>
</reference>
<keyword evidence="1" id="KW-1133">Transmembrane helix</keyword>
<feature type="transmembrane region" description="Helical" evidence="1">
    <location>
        <begin position="222"/>
        <end position="244"/>
    </location>
</feature>
<evidence type="ECO:0000313" key="2">
    <source>
        <dbReference type="EMBL" id="VUX15052.1"/>
    </source>
</evidence>
<keyword evidence="3" id="KW-1185">Reference proteome</keyword>
<keyword evidence="1" id="KW-0472">Membrane</keyword>
<name>A0A564U6V2_9FIRM</name>
<dbReference type="EMBL" id="CABHNB010000036">
    <property type="protein sequence ID" value="VUX15052.1"/>
    <property type="molecule type" value="Genomic_DNA"/>
</dbReference>
<dbReference type="Pfam" id="PF07907">
    <property type="entry name" value="YibE_F"/>
    <property type="match status" value="1"/>
</dbReference>
<evidence type="ECO:0000256" key="1">
    <source>
        <dbReference type="SAM" id="Phobius"/>
    </source>
</evidence>
<protein>
    <submittedName>
        <fullName evidence="2">YibE/F-like protein</fullName>
    </submittedName>
</protein>